<sequence length="372" mass="41641">MATSDLPDLSQLSIDPVPSNAGNFRLLVPGPPENTSEFPTVPIHIVTSASQLPPEFLDPPADKQIVIGLDCEGIDLCREGALCVMQLALANAIYLVDAIDGHEALIQACKPALESTNILKVIHDCKRDSEALYFQYGIKLNSVFDTQIAYSLIEEHEGRKQSPNDYISFVALLADPRYCGVSYLEKEEVRDRLRQDPEFWTYRPMSEIMIRAAADDVRFLLHIYQKMMLKLNNKSLWHLALRGSLYCRCFCTNDNEYADWPSLPVLSANLFIFRQTRTLTWQLFSVLCYLEDLIAEGYSPEQEILSILNVPPGKMGRVIGKRGASIQSVKECCGAEIIIGGAKGPPDKVFIIGPVKQVRKAEALLRGQMLDF</sequence>
<dbReference type="GO" id="GO:0003723">
    <property type="term" value="F:RNA binding"/>
    <property type="evidence" value="ECO:0007669"/>
    <property type="project" value="UniProtKB-UniRule"/>
</dbReference>
<dbReference type="PROSITE" id="PS50084">
    <property type="entry name" value="KH_TYPE_1"/>
    <property type="match status" value="1"/>
</dbReference>
<dbReference type="InterPro" id="IPR002562">
    <property type="entry name" value="3'-5'_exonuclease_dom"/>
</dbReference>
<dbReference type="Gene3D" id="3.30.420.10">
    <property type="entry name" value="Ribonuclease H-like superfamily/Ribonuclease H"/>
    <property type="match status" value="1"/>
</dbReference>
<protein>
    <recommendedName>
        <fullName evidence="6">3'-5' exonuclease</fullName>
    </recommendedName>
</protein>
<dbReference type="Pfam" id="PF01612">
    <property type="entry name" value="DNA_pol_A_exo1"/>
    <property type="match status" value="1"/>
</dbReference>
<dbReference type="GO" id="GO:0006139">
    <property type="term" value="P:nucleobase-containing compound metabolic process"/>
    <property type="evidence" value="ECO:0007669"/>
    <property type="project" value="InterPro"/>
</dbReference>
<dbReference type="SMART" id="SM00474">
    <property type="entry name" value="35EXOc"/>
    <property type="match status" value="1"/>
</dbReference>
<dbReference type="SUPFAM" id="SSF53098">
    <property type="entry name" value="Ribonuclease H-like"/>
    <property type="match status" value="1"/>
</dbReference>
<dbReference type="EMBL" id="JACMSC010000005">
    <property type="protein sequence ID" value="KAG6520258.1"/>
    <property type="molecule type" value="Genomic_DNA"/>
</dbReference>
<evidence type="ECO:0000259" key="3">
    <source>
        <dbReference type="SMART" id="SM00474"/>
    </source>
</evidence>
<evidence type="ECO:0000256" key="1">
    <source>
        <dbReference type="PROSITE-ProRule" id="PRU00117"/>
    </source>
</evidence>
<dbReference type="Pfam" id="PF00013">
    <property type="entry name" value="KH_1"/>
    <property type="match status" value="1"/>
</dbReference>
<feature type="domain" description="K Homology" evidence="2">
    <location>
        <begin position="302"/>
        <end position="370"/>
    </location>
</feature>
<reference evidence="4 5" key="1">
    <citation type="submission" date="2020-08" db="EMBL/GenBank/DDBJ databases">
        <title>Plant Genome Project.</title>
        <authorList>
            <person name="Zhang R.-G."/>
        </authorList>
    </citation>
    <scope>NUCLEOTIDE SEQUENCE [LARGE SCALE GENOMIC DNA]</scope>
    <source>
        <tissue evidence="4">Rhizome</tissue>
    </source>
</reference>
<keyword evidence="5" id="KW-1185">Reference proteome</keyword>
<accession>A0A8J5LI87</accession>
<dbReference type="InterPro" id="IPR004088">
    <property type="entry name" value="KH_dom_type_1"/>
</dbReference>
<dbReference type="InterPro" id="IPR036612">
    <property type="entry name" value="KH_dom_type_1_sf"/>
</dbReference>
<evidence type="ECO:0000313" key="5">
    <source>
        <dbReference type="Proteomes" id="UP000734854"/>
    </source>
</evidence>
<dbReference type="InterPro" id="IPR012337">
    <property type="entry name" value="RNaseH-like_sf"/>
</dbReference>
<organism evidence="4 5">
    <name type="scientific">Zingiber officinale</name>
    <name type="common">Ginger</name>
    <name type="synonym">Amomum zingiber</name>
    <dbReference type="NCBI Taxonomy" id="94328"/>
    <lineage>
        <taxon>Eukaryota</taxon>
        <taxon>Viridiplantae</taxon>
        <taxon>Streptophyta</taxon>
        <taxon>Embryophyta</taxon>
        <taxon>Tracheophyta</taxon>
        <taxon>Spermatophyta</taxon>
        <taxon>Magnoliopsida</taxon>
        <taxon>Liliopsida</taxon>
        <taxon>Zingiberales</taxon>
        <taxon>Zingiberaceae</taxon>
        <taxon>Zingiber</taxon>
    </lineage>
</organism>
<comment type="caution">
    <text evidence="4">The sequence shown here is derived from an EMBL/GenBank/DDBJ whole genome shotgun (WGS) entry which is preliminary data.</text>
</comment>
<dbReference type="InterPro" id="IPR036397">
    <property type="entry name" value="RNaseH_sf"/>
</dbReference>
<gene>
    <name evidence="4" type="ORF">ZIOFF_017296</name>
</gene>
<dbReference type="Proteomes" id="UP000734854">
    <property type="component" value="Unassembled WGS sequence"/>
</dbReference>
<evidence type="ECO:0008006" key="6">
    <source>
        <dbReference type="Google" id="ProtNLM"/>
    </source>
</evidence>
<dbReference type="CDD" id="cd06148">
    <property type="entry name" value="Egl_like_exo"/>
    <property type="match status" value="1"/>
</dbReference>
<dbReference type="SUPFAM" id="SSF54791">
    <property type="entry name" value="Eukaryotic type KH-domain (KH-domain type I)"/>
    <property type="match status" value="1"/>
</dbReference>
<dbReference type="AlphaFoldDB" id="A0A8J5LI87"/>
<dbReference type="GO" id="GO:0008408">
    <property type="term" value="F:3'-5' exonuclease activity"/>
    <property type="evidence" value="ECO:0007669"/>
    <property type="project" value="InterPro"/>
</dbReference>
<evidence type="ECO:0000313" key="4">
    <source>
        <dbReference type="EMBL" id="KAG6520258.1"/>
    </source>
</evidence>
<dbReference type="PANTHER" id="PTHR46814">
    <property type="entry name" value="EGALITARIAN, ISOFORM B"/>
    <property type="match status" value="1"/>
</dbReference>
<dbReference type="InterPro" id="IPR004087">
    <property type="entry name" value="KH_dom"/>
</dbReference>
<proteinExistence type="predicted"/>
<dbReference type="CDD" id="cd00105">
    <property type="entry name" value="KH-I"/>
    <property type="match status" value="1"/>
</dbReference>
<dbReference type="SMART" id="SM00322">
    <property type="entry name" value="KH"/>
    <property type="match status" value="1"/>
</dbReference>
<dbReference type="Gene3D" id="3.30.1370.10">
    <property type="entry name" value="K Homology domain, type 1"/>
    <property type="match status" value="1"/>
</dbReference>
<keyword evidence="1" id="KW-0694">RNA-binding</keyword>
<feature type="domain" description="3'-5' exonuclease" evidence="3">
    <location>
        <begin position="43"/>
        <end position="232"/>
    </location>
</feature>
<evidence type="ECO:0000259" key="2">
    <source>
        <dbReference type="SMART" id="SM00322"/>
    </source>
</evidence>
<name>A0A8J5LI87_ZINOF</name>
<dbReference type="PANTHER" id="PTHR46814:SF1">
    <property type="entry name" value="EGALITARIAN, ISOFORM B"/>
    <property type="match status" value="1"/>
</dbReference>